<feature type="region of interest" description="Disordered" evidence="1">
    <location>
        <begin position="65"/>
        <end position="94"/>
    </location>
</feature>
<dbReference type="OrthoDB" id="3228325at2759"/>
<dbReference type="Proteomes" id="UP000193922">
    <property type="component" value="Unassembled WGS sequence"/>
</dbReference>
<protein>
    <submittedName>
        <fullName evidence="2">Uncharacterized protein</fullName>
    </submittedName>
</protein>
<feature type="region of interest" description="Disordered" evidence="1">
    <location>
        <begin position="294"/>
        <end position="326"/>
    </location>
</feature>
<name>A0A1Y1W9H2_9FUNG</name>
<feature type="region of interest" description="Disordered" evidence="1">
    <location>
        <begin position="222"/>
        <end position="244"/>
    </location>
</feature>
<dbReference type="RefSeq" id="XP_040743534.1">
    <property type="nucleotide sequence ID" value="XM_040889740.1"/>
</dbReference>
<feature type="region of interest" description="Disordered" evidence="1">
    <location>
        <begin position="181"/>
        <end position="202"/>
    </location>
</feature>
<evidence type="ECO:0000313" key="3">
    <source>
        <dbReference type="Proteomes" id="UP000193922"/>
    </source>
</evidence>
<gene>
    <name evidence="2" type="ORF">DL89DRAFT_283535</name>
</gene>
<evidence type="ECO:0000256" key="1">
    <source>
        <dbReference type="SAM" id="MobiDB-lite"/>
    </source>
</evidence>
<sequence length="326" mass="34884">MGKWTEESLDGELLRKLKIALEHSIAELNEANGANIQLEQFVEALDPASRTVSRLMAAVVKETISPRRPSEPGSPAISVASMRGGHSPAVDGSGVWLPNARRSRSSVANVDLDHVRNLMEAIEIVSPNMVGADIGVGSPIPEMRSGWSLPRQAHHEQMLPAPANAGSYSQTHALRHRRTSVQMSAGQGIPIRPSRSRNRSSQIDPLEFAEYAVAHMRPSPRFTPMGHGFPLSSSATSESRSSLPRSFLAQQARDGHMAHQHPGASALLNLPRQHGIEEARRMYAQHAGLGRSCNSGLSNGSGETSPGSGRSSLSPAMHDSSSSAMA</sequence>
<proteinExistence type="predicted"/>
<reference evidence="2 3" key="1">
    <citation type="submission" date="2016-07" db="EMBL/GenBank/DDBJ databases">
        <title>Pervasive Adenine N6-methylation of Active Genes in Fungi.</title>
        <authorList>
            <consortium name="DOE Joint Genome Institute"/>
            <person name="Mondo S.J."/>
            <person name="Dannebaum R.O."/>
            <person name="Kuo R.C."/>
            <person name="Labutti K."/>
            <person name="Haridas S."/>
            <person name="Kuo A."/>
            <person name="Salamov A."/>
            <person name="Ahrendt S.R."/>
            <person name="Lipzen A."/>
            <person name="Sullivan W."/>
            <person name="Andreopoulos W.B."/>
            <person name="Clum A."/>
            <person name="Lindquist E."/>
            <person name="Daum C."/>
            <person name="Ramamoorthy G.K."/>
            <person name="Gryganskyi A."/>
            <person name="Culley D."/>
            <person name="Magnuson J.K."/>
            <person name="James T.Y."/>
            <person name="O'Malley M.A."/>
            <person name="Stajich J.E."/>
            <person name="Spatafora J.W."/>
            <person name="Visel A."/>
            <person name="Grigoriev I.V."/>
        </authorList>
    </citation>
    <scope>NUCLEOTIDE SEQUENCE [LARGE SCALE GENOMIC DNA]</scope>
    <source>
        <strain evidence="2 3">ATCC 12442</strain>
    </source>
</reference>
<dbReference type="AlphaFoldDB" id="A0A1Y1W9H2"/>
<dbReference type="EMBL" id="MCFD01000006">
    <property type="protein sequence ID" value="ORX69896.1"/>
    <property type="molecule type" value="Genomic_DNA"/>
</dbReference>
<comment type="caution">
    <text evidence="2">The sequence shown here is derived from an EMBL/GenBank/DDBJ whole genome shotgun (WGS) entry which is preliminary data.</text>
</comment>
<feature type="compositionally biased region" description="Low complexity" evidence="1">
    <location>
        <begin position="230"/>
        <end position="244"/>
    </location>
</feature>
<dbReference type="GeneID" id="63806388"/>
<keyword evidence="3" id="KW-1185">Reference proteome</keyword>
<evidence type="ECO:0000313" key="2">
    <source>
        <dbReference type="EMBL" id="ORX69896.1"/>
    </source>
</evidence>
<organism evidence="2 3">
    <name type="scientific">Linderina pennispora</name>
    <dbReference type="NCBI Taxonomy" id="61395"/>
    <lineage>
        <taxon>Eukaryota</taxon>
        <taxon>Fungi</taxon>
        <taxon>Fungi incertae sedis</taxon>
        <taxon>Zoopagomycota</taxon>
        <taxon>Kickxellomycotina</taxon>
        <taxon>Kickxellomycetes</taxon>
        <taxon>Kickxellales</taxon>
        <taxon>Kickxellaceae</taxon>
        <taxon>Linderina</taxon>
    </lineage>
</organism>
<accession>A0A1Y1W9H2</accession>